<proteinExistence type="predicted"/>
<reference evidence="1 2" key="1">
    <citation type="submission" date="2015-10" db="EMBL/GenBank/DDBJ databases">
        <title>Genome analyses suggest a sexual origin of heterokaryosis in a supposedly ancient asexual fungus.</title>
        <authorList>
            <person name="Ropars J."/>
            <person name="Sedzielewska K."/>
            <person name="Noel J."/>
            <person name="Charron P."/>
            <person name="Farinelli L."/>
            <person name="Marton T."/>
            <person name="Kruger M."/>
            <person name="Pelin A."/>
            <person name="Brachmann A."/>
            <person name="Corradi N."/>
        </authorList>
    </citation>
    <scope>NUCLEOTIDE SEQUENCE [LARGE SCALE GENOMIC DNA]</scope>
    <source>
        <strain evidence="1 2">A4</strain>
    </source>
</reference>
<dbReference type="PANTHER" id="PTHR46954:SF1">
    <property type="entry name" value="C2H2-TYPE DOMAIN-CONTAINING PROTEIN"/>
    <property type="match status" value="1"/>
</dbReference>
<protein>
    <submittedName>
        <fullName evidence="1">Uncharacterized protein</fullName>
    </submittedName>
</protein>
<evidence type="ECO:0000313" key="2">
    <source>
        <dbReference type="Proteomes" id="UP000234323"/>
    </source>
</evidence>
<comment type="caution">
    <text evidence="1">The sequence shown here is derived from an EMBL/GenBank/DDBJ whole genome shotgun (WGS) entry which is preliminary data.</text>
</comment>
<dbReference type="PANTHER" id="PTHR46954">
    <property type="entry name" value="C2H2-TYPE DOMAIN-CONTAINING PROTEIN"/>
    <property type="match status" value="1"/>
</dbReference>
<sequence length="231" mass="26807">MTVRTHAPGQSAYNPVERSMASLSGKLAGITLPHDKYGNHLRNGKVIDDNLARQNFAYSGKTLCELWKKDHINGHSVYAEYISKDNMRTEAPVSWHWIETHTQICRYSLDIRKCNNPQCCKPKRCETAATLLAQNDGFLPSVSKEIHAHKRSSYNSHYIHLPRVEVARRIIQPKLWNLGCRTKTMNRTLEFRLPDENYKPDFRIMLSTTQTLEFRLPDFWTNLVVEGFLIY</sequence>
<keyword evidence="2" id="KW-1185">Reference proteome</keyword>
<accession>A0A2I1HG35</accession>
<name>A0A2I1HG35_9GLOM</name>
<gene>
    <name evidence="1" type="ORF">RhiirA4_479240</name>
</gene>
<evidence type="ECO:0000313" key="1">
    <source>
        <dbReference type="EMBL" id="PKY57853.1"/>
    </source>
</evidence>
<dbReference type="AlphaFoldDB" id="A0A2I1HG35"/>
<dbReference type="Proteomes" id="UP000234323">
    <property type="component" value="Unassembled WGS sequence"/>
</dbReference>
<organism evidence="1 2">
    <name type="scientific">Rhizophagus irregularis</name>
    <dbReference type="NCBI Taxonomy" id="588596"/>
    <lineage>
        <taxon>Eukaryota</taxon>
        <taxon>Fungi</taxon>
        <taxon>Fungi incertae sedis</taxon>
        <taxon>Mucoromycota</taxon>
        <taxon>Glomeromycotina</taxon>
        <taxon>Glomeromycetes</taxon>
        <taxon>Glomerales</taxon>
        <taxon>Glomeraceae</taxon>
        <taxon>Rhizophagus</taxon>
    </lineage>
</organism>
<dbReference type="EMBL" id="LLXI01002731">
    <property type="protein sequence ID" value="PKY57853.1"/>
    <property type="molecule type" value="Genomic_DNA"/>
</dbReference>